<dbReference type="Gene3D" id="1.25.40.90">
    <property type="match status" value="1"/>
</dbReference>
<evidence type="ECO:0000256" key="3">
    <source>
        <dbReference type="ARBA" id="ARBA00022443"/>
    </source>
</evidence>
<dbReference type="PANTHER" id="PTHR45929">
    <property type="entry name" value="JAK PATHWAY SIGNAL TRANSDUCTION ADAPTOR MOLECULE"/>
    <property type="match status" value="1"/>
</dbReference>
<dbReference type="SUPFAM" id="SSF50044">
    <property type="entry name" value="SH3-domain"/>
    <property type="match status" value="1"/>
</dbReference>
<dbReference type="InterPro" id="IPR050670">
    <property type="entry name" value="STAM"/>
</dbReference>
<evidence type="ECO:0000313" key="8">
    <source>
        <dbReference type="Proteomes" id="UP000046393"/>
    </source>
</evidence>
<name>A0A0N5B1E4_9BILA</name>
<dbReference type="SUPFAM" id="SSF48464">
    <property type="entry name" value="ENTH/VHS domain"/>
    <property type="match status" value="1"/>
</dbReference>
<dbReference type="PROSITE" id="PS50002">
    <property type="entry name" value="SH3"/>
    <property type="match status" value="1"/>
</dbReference>
<dbReference type="InterPro" id="IPR002014">
    <property type="entry name" value="VHS_dom"/>
</dbReference>
<dbReference type="PRINTS" id="PR00452">
    <property type="entry name" value="SH3DOMAIN"/>
</dbReference>
<feature type="domain" description="VHS" evidence="7">
    <location>
        <begin position="18"/>
        <end position="146"/>
    </location>
</feature>
<dbReference type="PROSITE" id="PS50179">
    <property type="entry name" value="VHS"/>
    <property type="match status" value="1"/>
</dbReference>
<dbReference type="SMART" id="SM00326">
    <property type="entry name" value="SH3"/>
    <property type="match status" value="1"/>
</dbReference>
<evidence type="ECO:0000313" key="9">
    <source>
        <dbReference type="WBParaSite" id="SMUV_0001110701-mRNA-1"/>
    </source>
</evidence>
<protein>
    <submittedName>
        <fullName evidence="9">Signal transducing adapter molecule 1</fullName>
    </submittedName>
</protein>
<reference evidence="9" key="1">
    <citation type="submission" date="2017-02" db="UniProtKB">
        <authorList>
            <consortium name="WormBaseParasite"/>
        </authorList>
    </citation>
    <scope>IDENTIFICATION</scope>
</reference>
<organism evidence="8 9">
    <name type="scientific">Syphacia muris</name>
    <dbReference type="NCBI Taxonomy" id="451379"/>
    <lineage>
        <taxon>Eukaryota</taxon>
        <taxon>Metazoa</taxon>
        <taxon>Ecdysozoa</taxon>
        <taxon>Nematoda</taxon>
        <taxon>Chromadorea</taxon>
        <taxon>Rhabditida</taxon>
        <taxon>Spirurina</taxon>
        <taxon>Oxyuridomorpha</taxon>
        <taxon>Oxyuroidea</taxon>
        <taxon>Oxyuridae</taxon>
        <taxon>Syphacia</taxon>
    </lineage>
</organism>
<dbReference type="SMART" id="SM00288">
    <property type="entry name" value="VHS"/>
    <property type="match status" value="1"/>
</dbReference>
<dbReference type="GO" id="GO:0043130">
    <property type="term" value="F:ubiquitin binding"/>
    <property type="evidence" value="ECO:0007669"/>
    <property type="project" value="InterPro"/>
</dbReference>
<dbReference type="Gene3D" id="2.30.30.40">
    <property type="entry name" value="SH3 Domains"/>
    <property type="match status" value="1"/>
</dbReference>
<dbReference type="AlphaFoldDB" id="A0A0N5B1E4"/>
<dbReference type="InterPro" id="IPR008942">
    <property type="entry name" value="ENTH_VHS"/>
</dbReference>
<sequence length="391" mass="44469">MPLFGETQSPYDEIITKVTAETCGTENWRLIFDIVDKVVADPKSSKMCLLSLKKRLNHRDPHVVLLALTVLDTLWSNCGQPFRQEVSSREFSQELGYKATQSNRAVGEKTRSIIKKWAEEDCEKDPSLGLIASLYKGLVNDGYSFETEFSEKKIPMSTDPNVVQSTEEAEAIARAIELSLGETKKETTMQLPNTSSQLQFNNYRYYFFFLCRFVERNVRALYDFEAAEDGELTFSTGDILTVLEECDANWWKGRCKGMVGLFPSSFVTTDLSETRKDDNEISANEIQDQKLPQQPVLIPHIDEKLLIQCESLIQECHPSKADPPELLEMERLCLAQEPLIEARVAEIDKQSNALDSTEASIANALSLYDSVIQEQIQFQVSLLFNWLHCYI</sequence>
<proteinExistence type="inferred from homology"/>
<dbReference type="GO" id="GO:0035091">
    <property type="term" value="F:phosphatidylinositol binding"/>
    <property type="evidence" value="ECO:0007669"/>
    <property type="project" value="InterPro"/>
</dbReference>
<feature type="domain" description="SH3" evidence="6">
    <location>
        <begin position="213"/>
        <end position="272"/>
    </location>
</feature>
<evidence type="ECO:0000256" key="5">
    <source>
        <dbReference type="PROSITE-ProRule" id="PRU00192"/>
    </source>
</evidence>
<dbReference type="InterPro" id="IPR001452">
    <property type="entry name" value="SH3_domain"/>
</dbReference>
<dbReference type="InterPro" id="IPR036028">
    <property type="entry name" value="SH3-like_dom_sf"/>
</dbReference>
<dbReference type="Pfam" id="PF00018">
    <property type="entry name" value="SH3_1"/>
    <property type="match status" value="1"/>
</dbReference>
<keyword evidence="4" id="KW-0967">Endosome</keyword>
<dbReference type="Gene3D" id="1.20.5.1940">
    <property type="match status" value="1"/>
</dbReference>
<evidence type="ECO:0000259" key="7">
    <source>
        <dbReference type="PROSITE" id="PS50179"/>
    </source>
</evidence>
<comment type="similarity">
    <text evidence="2">Belongs to the STAM family.</text>
</comment>
<comment type="subcellular location">
    <subcellularLocation>
        <location evidence="1">Endosome</location>
    </subcellularLocation>
</comment>
<evidence type="ECO:0000259" key="6">
    <source>
        <dbReference type="PROSITE" id="PS50002"/>
    </source>
</evidence>
<dbReference type="GO" id="GO:0043328">
    <property type="term" value="P:protein transport to vacuole involved in ubiquitin-dependent protein catabolic process via the multivesicular body sorting pathway"/>
    <property type="evidence" value="ECO:0007669"/>
    <property type="project" value="TreeGrafter"/>
</dbReference>
<dbReference type="PRINTS" id="PR00499">
    <property type="entry name" value="P67PHOX"/>
</dbReference>
<evidence type="ECO:0000256" key="4">
    <source>
        <dbReference type="ARBA" id="ARBA00022753"/>
    </source>
</evidence>
<keyword evidence="3 5" id="KW-0728">SH3 domain</keyword>
<dbReference type="FunFam" id="2.30.30.40:FF:000072">
    <property type="entry name" value="Unconventional Myosin IB"/>
    <property type="match status" value="1"/>
</dbReference>
<dbReference type="Pfam" id="PF00790">
    <property type="entry name" value="VHS"/>
    <property type="match status" value="1"/>
</dbReference>
<accession>A0A0N5B1E4</accession>
<dbReference type="PANTHER" id="PTHR45929:SF3">
    <property type="entry name" value="JAK PATHWAY SIGNAL TRANSDUCTION ADAPTOR MOLECULE"/>
    <property type="match status" value="1"/>
</dbReference>
<evidence type="ECO:0000256" key="2">
    <source>
        <dbReference type="ARBA" id="ARBA00009666"/>
    </source>
</evidence>
<dbReference type="WBParaSite" id="SMUV_0001110701-mRNA-1">
    <property type="protein sequence ID" value="SMUV_0001110701-mRNA-1"/>
    <property type="gene ID" value="SMUV_0001110701"/>
</dbReference>
<dbReference type="Proteomes" id="UP000046393">
    <property type="component" value="Unplaced"/>
</dbReference>
<evidence type="ECO:0000256" key="1">
    <source>
        <dbReference type="ARBA" id="ARBA00004177"/>
    </source>
</evidence>
<keyword evidence="8" id="KW-1185">Reference proteome</keyword>
<dbReference type="STRING" id="451379.A0A0N5B1E4"/>
<dbReference type="GO" id="GO:0033565">
    <property type="term" value="C:ESCRT-0 complex"/>
    <property type="evidence" value="ECO:0007669"/>
    <property type="project" value="TreeGrafter"/>
</dbReference>